<evidence type="ECO:0000313" key="2">
    <source>
        <dbReference type="EMBL" id="PVZ68168.1"/>
    </source>
</evidence>
<dbReference type="OrthoDB" id="6077363at2"/>
<feature type="signal peptide" evidence="1">
    <location>
        <begin position="1"/>
        <end position="26"/>
    </location>
</feature>
<feature type="chain" id="PRO_5015836191" evidence="1">
    <location>
        <begin position="27"/>
        <end position="234"/>
    </location>
</feature>
<keyword evidence="1" id="KW-0732">Signal</keyword>
<keyword evidence="3" id="KW-1185">Reference proteome</keyword>
<comment type="caution">
    <text evidence="2">The sequence shown here is derived from an EMBL/GenBank/DDBJ whole genome shotgun (WGS) entry which is preliminary data.</text>
</comment>
<name>A0A2V1GW40_9GAMM</name>
<dbReference type="AlphaFoldDB" id="A0A2V1GW40"/>
<reference evidence="2 3" key="1">
    <citation type="submission" date="2018-04" db="EMBL/GenBank/DDBJ databases">
        <title>Thalassorhabdus spongiae gen. nov., sp. nov., isolated from a marine sponge in South-West Iceland.</title>
        <authorList>
            <person name="Knobloch S."/>
            <person name="Daussin A."/>
            <person name="Johannsson R."/>
            <person name="Marteinsson V.T."/>
        </authorList>
    </citation>
    <scope>NUCLEOTIDE SEQUENCE [LARGE SCALE GENOMIC DNA]</scope>
    <source>
        <strain evidence="2 3">Hp12</strain>
    </source>
</reference>
<evidence type="ECO:0000313" key="3">
    <source>
        <dbReference type="Proteomes" id="UP000244906"/>
    </source>
</evidence>
<protein>
    <submittedName>
        <fullName evidence="2">Uncharacterized protein</fullName>
    </submittedName>
</protein>
<proteinExistence type="predicted"/>
<accession>A0A2V1GW40</accession>
<evidence type="ECO:0000256" key="1">
    <source>
        <dbReference type="SAM" id="SignalP"/>
    </source>
</evidence>
<sequence>MYLRNQTLSALAAAGLSLLITAPAQADQQLTEQKIQFIQQQFDQSSQHSRYWQNGWLGFLWGSAVLQALGASSAEKDEKDDEYDQTVGAITSLLGAGDMLLNPIQTHKYSHQLSAMPQQTSQQLDAKLAQAENWFALAAEREIHEKSWSNHLVSVAVNALAGAAIALDDNRESDGWITFATGTLVSEIKIWSAPDDLFSAQLRYQSGNYQVKNVSVQNWTLASNGPSIDFSWRF</sequence>
<dbReference type="EMBL" id="QDDL01000005">
    <property type="protein sequence ID" value="PVZ68168.1"/>
    <property type="molecule type" value="Genomic_DNA"/>
</dbReference>
<dbReference type="RefSeq" id="WP_116687497.1">
    <property type="nucleotide sequence ID" value="NZ_CAWNYD010000005.1"/>
</dbReference>
<organism evidence="2 3">
    <name type="scientific">Pelagibaculum spongiae</name>
    <dbReference type="NCBI Taxonomy" id="2080658"/>
    <lineage>
        <taxon>Bacteria</taxon>
        <taxon>Pseudomonadati</taxon>
        <taxon>Pseudomonadota</taxon>
        <taxon>Gammaproteobacteria</taxon>
        <taxon>Oceanospirillales</taxon>
        <taxon>Pelagibaculum</taxon>
    </lineage>
</organism>
<dbReference type="Proteomes" id="UP000244906">
    <property type="component" value="Unassembled WGS sequence"/>
</dbReference>
<gene>
    <name evidence="2" type="ORF">DC094_12760</name>
</gene>